<protein>
    <recommendedName>
        <fullName evidence="1">Phosphatidic acid phosphatase type 2/haloperoxidase domain-containing protein</fullName>
    </recommendedName>
</protein>
<dbReference type="Pfam" id="PF01569">
    <property type="entry name" value="PAP2"/>
    <property type="match status" value="1"/>
</dbReference>
<dbReference type="PANTHER" id="PTHR14969:SF13">
    <property type="entry name" value="AT30094P"/>
    <property type="match status" value="1"/>
</dbReference>
<dbReference type="EMBL" id="UINC01001559">
    <property type="protein sequence ID" value="SUZ83607.1"/>
    <property type="molecule type" value="Genomic_DNA"/>
</dbReference>
<gene>
    <name evidence="2" type="ORF">METZ01_LOCUS36461</name>
</gene>
<sequence>MNQHKWISLFIIFGIINGGSDDSILGYFTESSSKILFDQSNQLIIGSAALAALAATKVDHQVKSYAQTKGLLSDDISHFGDMYGGRWGHWLLWSSILVTSLDNGEKDKLSEKMEFSTLAMVTNGILTETMKRGFGRKRPNGSCCKSFPSGHTSHSFTIATIVNELYGDQMGIAAYCLAVLVATSRINDNKHYLSDVLFGAGLGTAVGRGFALAYRDRLNDNGIVPFPQLSFKIYIPLN</sequence>
<dbReference type="CDD" id="cd03394">
    <property type="entry name" value="PAP2_like_5"/>
    <property type="match status" value="1"/>
</dbReference>
<dbReference type="SUPFAM" id="SSF48317">
    <property type="entry name" value="Acid phosphatase/Vanadium-dependent haloperoxidase"/>
    <property type="match status" value="1"/>
</dbReference>
<accession>A0A381R168</accession>
<dbReference type="InterPro" id="IPR000326">
    <property type="entry name" value="PAP2/HPO"/>
</dbReference>
<evidence type="ECO:0000259" key="1">
    <source>
        <dbReference type="SMART" id="SM00014"/>
    </source>
</evidence>
<proteinExistence type="predicted"/>
<evidence type="ECO:0000313" key="2">
    <source>
        <dbReference type="EMBL" id="SUZ83607.1"/>
    </source>
</evidence>
<reference evidence="2" key="1">
    <citation type="submission" date="2018-05" db="EMBL/GenBank/DDBJ databases">
        <authorList>
            <person name="Lanie J.A."/>
            <person name="Ng W.-L."/>
            <person name="Kazmierczak K.M."/>
            <person name="Andrzejewski T.M."/>
            <person name="Davidsen T.M."/>
            <person name="Wayne K.J."/>
            <person name="Tettelin H."/>
            <person name="Glass J.I."/>
            <person name="Rusch D."/>
            <person name="Podicherti R."/>
            <person name="Tsui H.-C.T."/>
            <person name="Winkler M.E."/>
        </authorList>
    </citation>
    <scope>NUCLEOTIDE SEQUENCE</scope>
</reference>
<feature type="domain" description="Phosphatidic acid phosphatase type 2/haloperoxidase" evidence="1">
    <location>
        <begin position="113"/>
        <end position="211"/>
    </location>
</feature>
<organism evidence="2">
    <name type="scientific">marine metagenome</name>
    <dbReference type="NCBI Taxonomy" id="408172"/>
    <lineage>
        <taxon>unclassified sequences</taxon>
        <taxon>metagenomes</taxon>
        <taxon>ecological metagenomes</taxon>
    </lineage>
</organism>
<dbReference type="InterPro" id="IPR036938">
    <property type="entry name" value="PAP2/HPO_sf"/>
</dbReference>
<dbReference type="AlphaFoldDB" id="A0A381R168"/>
<dbReference type="PANTHER" id="PTHR14969">
    <property type="entry name" value="SPHINGOSINE-1-PHOSPHATE PHOSPHOHYDROLASE"/>
    <property type="match status" value="1"/>
</dbReference>
<name>A0A381R168_9ZZZZ</name>
<dbReference type="SMART" id="SM00014">
    <property type="entry name" value="acidPPc"/>
    <property type="match status" value="1"/>
</dbReference>
<dbReference type="Gene3D" id="1.20.144.10">
    <property type="entry name" value="Phosphatidic acid phosphatase type 2/haloperoxidase"/>
    <property type="match status" value="1"/>
</dbReference>